<evidence type="ECO:0000313" key="7">
    <source>
        <dbReference type="Proteomes" id="UP000401717"/>
    </source>
</evidence>
<proteinExistence type="inferred from homology"/>
<organism evidence="6 7">
    <name type="scientific">Methylobacterium dankookense</name>
    <dbReference type="NCBI Taxonomy" id="560405"/>
    <lineage>
        <taxon>Bacteria</taxon>
        <taxon>Pseudomonadati</taxon>
        <taxon>Pseudomonadota</taxon>
        <taxon>Alphaproteobacteria</taxon>
        <taxon>Hyphomicrobiales</taxon>
        <taxon>Methylobacteriaceae</taxon>
        <taxon>Methylobacterium</taxon>
    </lineage>
</organism>
<reference evidence="5" key="3">
    <citation type="submission" date="2021-08" db="EMBL/GenBank/DDBJ databases">
        <authorList>
            <person name="Tani A."/>
            <person name="Ola A."/>
            <person name="Ogura Y."/>
            <person name="Katsura K."/>
            <person name="Hayashi T."/>
        </authorList>
    </citation>
    <scope>NUCLEOTIDE SEQUENCE</scope>
    <source>
        <strain evidence="5">DSM 22415</strain>
    </source>
</reference>
<dbReference type="AlphaFoldDB" id="A0A564G567"/>
<reference evidence="5" key="2">
    <citation type="journal article" date="2021" name="Front. Microbiol.">
        <title>Comprehensive Comparative Genomics and Phenotyping of Methylobacterium Species.</title>
        <authorList>
            <person name="Alessa O."/>
            <person name="Ogura Y."/>
            <person name="Fujitani Y."/>
            <person name="Takami H."/>
            <person name="Hayashi T."/>
            <person name="Sahin N."/>
            <person name="Tani A."/>
        </authorList>
    </citation>
    <scope>NUCLEOTIDE SEQUENCE</scope>
    <source>
        <strain evidence="5">DSM 22415</strain>
    </source>
</reference>
<protein>
    <submittedName>
        <fullName evidence="6">Uncharacterized protein</fullName>
    </submittedName>
</protein>
<dbReference type="InterPro" id="IPR052399">
    <property type="entry name" value="Phage_Baseplate_Assmbl_Protein"/>
</dbReference>
<dbReference type="Proteomes" id="UP000401717">
    <property type="component" value="Unassembled WGS sequence"/>
</dbReference>
<dbReference type="InterPro" id="IPR058530">
    <property type="entry name" value="Baseplate_J-like_C"/>
</dbReference>
<evidence type="ECO:0000256" key="1">
    <source>
        <dbReference type="ARBA" id="ARBA00038087"/>
    </source>
</evidence>
<reference evidence="6 7" key="1">
    <citation type="submission" date="2019-06" db="EMBL/GenBank/DDBJ databases">
        <authorList>
            <person name="Rodrigo-Torres L."/>
            <person name="Arahal R. D."/>
            <person name="Lucena T."/>
        </authorList>
    </citation>
    <scope>NUCLEOTIDE SEQUENCE [LARGE SCALE GENOMIC DNA]</scope>
    <source>
        <strain evidence="6 7">SW08-7</strain>
    </source>
</reference>
<evidence type="ECO:0000313" key="5">
    <source>
        <dbReference type="EMBL" id="GJD58346.1"/>
    </source>
</evidence>
<evidence type="ECO:0000313" key="8">
    <source>
        <dbReference type="Proteomes" id="UP001055303"/>
    </source>
</evidence>
<feature type="domain" description="Baseplate J-like C-terminal" evidence="4">
    <location>
        <begin position="276"/>
        <end position="349"/>
    </location>
</feature>
<dbReference type="PANTHER" id="PTHR37829">
    <property type="entry name" value="PHAGE-LIKE ELEMENT PBSX PROTEIN XKDT"/>
    <property type="match status" value="1"/>
</dbReference>
<dbReference type="OrthoDB" id="7565172at2"/>
<evidence type="ECO:0000259" key="4">
    <source>
        <dbReference type="Pfam" id="PF26079"/>
    </source>
</evidence>
<evidence type="ECO:0000313" key="6">
    <source>
        <dbReference type="EMBL" id="VUF15649.1"/>
    </source>
</evidence>
<dbReference type="Pfam" id="PF26078">
    <property type="entry name" value="Baseplate_J_M"/>
    <property type="match status" value="1"/>
</dbReference>
<comment type="similarity">
    <text evidence="1">Belongs to the Mu gp47/PBSX XkdT family.</text>
</comment>
<name>A0A564G567_9HYPH</name>
<feature type="domain" description="Baseplate protein J-like barrel" evidence="2">
    <location>
        <begin position="91"/>
        <end position="170"/>
    </location>
</feature>
<dbReference type="InterPro" id="IPR058531">
    <property type="entry name" value="Baseplate_J_M"/>
</dbReference>
<dbReference type="Pfam" id="PF26079">
    <property type="entry name" value="Baseplate_J_C"/>
    <property type="match status" value="1"/>
</dbReference>
<dbReference type="PANTHER" id="PTHR37829:SF3">
    <property type="entry name" value="PROTEIN JAYE-RELATED"/>
    <property type="match status" value="1"/>
</dbReference>
<dbReference type="Pfam" id="PF04865">
    <property type="entry name" value="Baseplate_J"/>
    <property type="match status" value="1"/>
</dbReference>
<dbReference type="InterPro" id="IPR006949">
    <property type="entry name" value="Barrel_Baseplate_J-like"/>
</dbReference>
<gene>
    <name evidence="5" type="ORF">IFDJLNFL_4265</name>
    <name evidence="6" type="ORF">MTDSW087_05393</name>
</gene>
<evidence type="ECO:0000259" key="3">
    <source>
        <dbReference type="Pfam" id="PF26078"/>
    </source>
</evidence>
<dbReference type="Proteomes" id="UP001055303">
    <property type="component" value="Unassembled WGS sequence"/>
</dbReference>
<feature type="domain" description="Baseplate J-like central" evidence="3">
    <location>
        <begin position="192"/>
        <end position="267"/>
    </location>
</feature>
<evidence type="ECO:0000259" key="2">
    <source>
        <dbReference type="Pfam" id="PF04865"/>
    </source>
</evidence>
<sequence>MPWSTPTLREVRQTNRDNLAAYLPGADATVPNSVVRVLSEQNAAGAHLNLLYLDWLARQLLPDTAETEWLDRHGQIWLGGRKPATYAAGSLSVTGTAGVVLPIGTTFAATDATVYEATESVTLSARPTPIAVTAQTPGAIGNRDLGTTLAISVAIAGADASATVLQLTGGADPESDDDLRSRVLLRIRNPPMGGSATDYVQWALAVPGITRAWVAPLEMGVGTVTVRVMADQLRASNQGFPTQEDLAAVAAYIDARRPVTVAEFYVLPPKRYGLSITIRNLSRDTPSTRAAIEVALRAMLMERAAPGQTIYASWVAEAISAILGEDHHDLDFGNAVMPDAGTMAVLESIFYV</sequence>
<dbReference type="EMBL" id="BPQI01000144">
    <property type="protein sequence ID" value="GJD58346.1"/>
    <property type="molecule type" value="Genomic_DNA"/>
</dbReference>
<dbReference type="EMBL" id="CABFVH010000063">
    <property type="protein sequence ID" value="VUF15649.1"/>
    <property type="molecule type" value="Genomic_DNA"/>
</dbReference>
<accession>A0A564G567</accession>
<keyword evidence="8" id="KW-1185">Reference proteome</keyword>